<evidence type="ECO:0000313" key="5">
    <source>
        <dbReference type="Proteomes" id="UP000250358"/>
    </source>
</evidence>
<dbReference type="Gene3D" id="1.10.150.130">
    <property type="match status" value="1"/>
</dbReference>
<dbReference type="InterPro" id="IPR046668">
    <property type="entry name" value="DUF6538"/>
</dbReference>
<dbReference type="Proteomes" id="UP000250358">
    <property type="component" value="Unassembled WGS sequence"/>
</dbReference>
<dbReference type="InterPro" id="IPR013762">
    <property type="entry name" value="Integrase-like_cat_sf"/>
</dbReference>
<keyword evidence="1" id="KW-0238">DNA-binding</keyword>
<dbReference type="InterPro" id="IPR010998">
    <property type="entry name" value="Integrase_recombinase_N"/>
</dbReference>
<dbReference type="GO" id="GO:0003677">
    <property type="term" value="F:DNA binding"/>
    <property type="evidence" value="ECO:0007669"/>
    <property type="project" value="UniProtKB-KW"/>
</dbReference>
<keyword evidence="2" id="KW-0233">DNA recombination</keyword>
<dbReference type="EMBL" id="UAQM01000010">
    <property type="protein sequence ID" value="SPU44051.1"/>
    <property type="molecule type" value="Genomic_DNA"/>
</dbReference>
<evidence type="ECO:0000256" key="1">
    <source>
        <dbReference type="ARBA" id="ARBA00023125"/>
    </source>
</evidence>
<dbReference type="RefSeq" id="WP_128115506.1">
    <property type="nucleotide sequence ID" value="NZ_UAQM01000010.1"/>
</dbReference>
<dbReference type="Gene3D" id="1.10.443.10">
    <property type="entry name" value="Intergrase catalytic core"/>
    <property type="match status" value="1"/>
</dbReference>
<feature type="domain" description="DUF6538" evidence="3">
    <location>
        <begin position="7"/>
        <end position="63"/>
    </location>
</feature>
<evidence type="ECO:0000256" key="2">
    <source>
        <dbReference type="ARBA" id="ARBA00023172"/>
    </source>
</evidence>
<dbReference type="InterPro" id="IPR011010">
    <property type="entry name" value="DNA_brk_join_enz"/>
</dbReference>
<name>A0A2X1BQW9_BREDI</name>
<proteinExistence type="predicted"/>
<dbReference type="AlphaFoldDB" id="A0A2X1BQW9"/>
<accession>A0A2X1BQW9</accession>
<reference evidence="4 5" key="1">
    <citation type="submission" date="2018-06" db="EMBL/GenBank/DDBJ databases">
        <authorList>
            <consortium name="Pathogen Informatics"/>
            <person name="Doyle S."/>
        </authorList>
    </citation>
    <scope>NUCLEOTIDE SEQUENCE [LARGE SCALE GENOMIC DNA]</scope>
    <source>
        <strain evidence="4 5">NCTC11165</strain>
    </source>
</reference>
<dbReference type="GO" id="GO:0015074">
    <property type="term" value="P:DNA integration"/>
    <property type="evidence" value="ECO:0007669"/>
    <property type="project" value="InterPro"/>
</dbReference>
<evidence type="ECO:0000259" key="3">
    <source>
        <dbReference type="Pfam" id="PF20172"/>
    </source>
</evidence>
<protein>
    <recommendedName>
        <fullName evidence="3">DUF6538 domain-containing protein</fullName>
    </recommendedName>
</protein>
<dbReference type="SUPFAM" id="SSF56349">
    <property type="entry name" value="DNA breaking-rejoining enzymes"/>
    <property type="match status" value="1"/>
</dbReference>
<dbReference type="GO" id="GO:0006310">
    <property type="term" value="P:DNA recombination"/>
    <property type="evidence" value="ECO:0007669"/>
    <property type="project" value="UniProtKB-KW"/>
</dbReference>
<dbReference type="Pfam" id="PF20172">
    <property type="entry name" value="DUF6538"/>
    <property type="match status" value="1"/>
</dbReference>
<sequence>MAFMQNVRLRNSTYYVVFNIPARVRHAFGGKPQVWKSLRTKDKTEARNRAVPVLAALEAQVKAADVQTQSVVPATAQRIIIQRDHAIAAIERWRRATIQRSYDLHWNDAAPEWEPLSAEASALSSMRYKLSAYELDDVADFYPTFASALNSQGIAADADHPVLPKLARQFADAWSNVERHIDRFRSGNFDHWPEDDAKDEAAPFTPAAVPTQSKGGLSIMEGFDAWCAVTNPQEVERIRAYFTRLIQFVGDKPMAEVDASDFDRFLVALRNYPMTKKDVGKLTFNEVIAKFEKEEPGYKRLAAKTVWGWFRNYKMVWTYAHGRKLIPDNPLLVAMPKKPANEIKRMPYDAMDIATIFKAPLFHGAAKMLDAKGRRYGYCEATGDVLVKDAYYWLPIFALWHGVRLEEIGAAKGSDLVKQNGRWAFDWRDRTNMKNETSARLMPIHSKLIELGFIDYIESQPSDGFVFPELAHDPADVEAATRQFSKWWGSWCTANAPVKGEGIDEPRVKVFHSF</sequence>
<gene>
    <name evidence="4" type="ORF">NCTC11165_01447</name>
</gene>
<evidence type="ECO:0000313" key="4">
    <source>
        <dbReference type="EMBL" id="SPU44051.1"/>
    </source>
</evidence>
<organism evidence="4 5">
    <name type="scientific">Brevundimonas diminuta</name>
    <name type="common">Pseudomonas diminuta</name>
    <dbReference type="NCBI Taxonomy" id="293"/>
    <lineage>
        <taxon>Bacteria</taxon>
        <taxon>Pseudomonadati</taxon>
        <taxon>Pseudomonadota</taxon>
        <taxon>Alphaproteobacteria</taxon>
        <taxon>Caulobacterales</taxon>
        <taxon>Caulobacteraceae</taxon>
        <taxon>Brevundimonas</taxon>
    </lineage>
</organism>